<dbReference type="Pfam" id="PF08281">
    <property type="entry name" value="Sigma70_r4_2"/>
    <property type="match status" value="1"/>
</dbReference>
<dbReference type="SUPFAM" id="SSF88946">
    <property type="entry name" value="Sigma2 domain of RNA polymerase sigma factors"/>
    <property type="match status" value="1"/>
</dbReference>
<dbReference type="GO" id="GO:0016987">
    <property type="term" value="F:sigma factor activity"/>
    <property type="evidence" value="ECO:0007669"/>
    <property type="project" value="UniProtKB-KW"/>
</dbReference>
<comment type="caution">
    <text evidence="7">The sequence shown here is derived from an EMBL/GenBank/DDBJ whole genome shotgun (WGS) entry which is preliminary data.</text>
</comment>
<dbReference type="InterPro" id="IPR007627">
    <property type="entry name" value="RNA_pol_sigma70_r2"/>
</dbReference>
<dbReference type="Proteomes" id="UP000683139">
    <property type="component" value="Unassembled WGS sequence"/>
</dbReference>
<dbReference type="PANTHER" id="PTHR43133">
    <property type="entry name" value="RNA POLYMERASE ECF-TYPE SIGMA FACTO"/>
    <property type="match status" value="1"/>
</dbReference>
<sequence length="169" mass="19937">MKRKEREEALAQLIVQDKEHFYRLAYSYVKNQQDALDVVQDSIHKALRGVHRLEKEANLRNWYIRILINTAIDKLRKQKREVLIDQATLEGMAPSSNDSYKNVDLEQVLQQLSPKYRIVIVLKYFEDLTLREVAEVLDISENTAKTRLYRALNLLRELMKEATYMGGHF</sequence>
<dbReference type="InterPro" id="IPR013249">
    <property type="entry name" value="RNA_pol_sigma70_r4_t2"/>
</dbReference>
<dbReference type="PANTHER" id="PTHR43133:SF60">
    <property type="entry name" value="RNA POLYMERASE SIGMA FACTOR SIGV"/>
    <property type="match status" value="1"/>
</dbReference>
<feature type="domain" description="RNA polymerase sigma factor 70 region 4 type 2" evidence="6">
    <location>
        <begin position="104"/>
        <end position="153"/>
    </location>
</feature>
<reference evidence="7" key="1">
    <citation type="submission" date="2021-03" db="EMBL/GenBank/DDBJ databases">
        <title>Antimicrobial resistance genes in bacteria isolated from Japanese honey, and their potential for conferring macrolide and lincosamide resistance in the American foulbrood pathogen Paenibacillus larvae.</title>
        <authorList>
            <person name="Okamoto M."/>
            <person name="Kumagai M."/>
            <person name="Kanamori H."/>
            <person name="Takamatsu D."/>
        </authorList>
    </citation>
    <scope>NUCLEOTIDE SEQUENCE</scope>
    <source>
        <strain evidence="7">J40TS1</strain>
    </source>
</reference>
<evidence type="ECO:0000259" key="5">
    <source>
        <dbReference type="Pfam" id="PF04542"/>
    </source>
</evidence>
<keyword evidence="8" id="KW-1185">Reference proteome</keyword>
<dbReference type="Gene3D" id="1.10.1740.10">
    <property type="match status" value="1"/>
</dbReference>
<dbReference type="NCBIfam" id="TIGR02937">
    <property type="entry name" value="sigma70-ECF"/>
    <property type="match status" value="1"/>
</dbReference>
<protein>
    <submittedName>
        <fullName evidence="7">RNA polymerase sigma factor SigV</fullName>
    </submittedName>
</protein>
<dbReference type="InterPro" id="IPR039425">
    <property type="entry name" value="RNA_pol_sigma-70-like"/>
</dbReference>
<keyword evidence="4" id="KW-0804">Transcription</keyword>
<evidence type="ECO:0000313" key="8">
    <source>
        <dbReference type="Proteomes" id="UP000683139"/>
    </source>
</evidence>
<organism evidence="7 8">
    <name type="scientific">Paenibacillus montaniterrae</name>
    <dbReference type="NCBI Taxonomy" id="429341"/>
    <lineage>
        <taxon>Bacteria</taxon>
        <taxon>Bacillati</taxon>
        <taxon>Bacillota</taxon>
        <taxon>Bacilli</taxon>
        <taxon>Bacillales</taxon>
        <taxon>Paenibacillaceae</taxon>
        <taxon>Paenibacillus</taxon>
    </lineage>
</organism>
<dbReference type="CDD" id="cd06171">
    <property type="entry name" value="Sigma70_r4"/>
    <property type="match status" value="1"/>
</dbReference>
<proteinExistence type="inferred from homology"/>
<evidence type="ECO:0000313" key="7">
    <source>
        <dbReference type="EMBL" id="GIP18514.1"/>
    </source>
</evidence>
<dbReference type="EMBL" id="BOSE01000009">
    <property type="protein sequence ID" value="GIP18514.1"/>
    <property type="molecule type" value="Genomic_DNA"/>
</dbReference>
<dbReference type="Gene3D" id="1.10.10.10">
    <property type="entry name" value="Winged helix-like DNA-binding domain superfamily/Winged helix DNA-binding domain"/>
    <property type="match status" value="1"/>
</dbReference>
<evidence type="ECO:0000256" key="3">
    <source>
        <dbReference type="ARBA" id="ARBA00023082"/>
    </source>
</evidence>
<keyword evidence="2" id="KW-0805">Transcription regulation</keyword>
<keyword evidence="3" id="KW-0731">Sigma factor</keyword>
<dbReference type="InterPro" id="IPR013325">
    <property type="entry name" value="RNA_pol_sigma_r2"/>
</dbReference>
<name>A0A919YUT3_9BACL</name>
<dbReference type="GO" id="GO:0003677">
    <property type="term" value="F:DNA binding"/>
    <property type="evidence" value="ECO:0007669"/>
    <property type="project" value="InterPro"/>
</dbReference>
<accession>A0A919YUT3</accession>
<comment type="similarity">
    <text evidence="1">Belongs to the sigma-70 factor family. ECF subfamily.</text>
</comment>
<gene>
    <name evidence="7" type="primary">sigV</name>
    <name evidence="7" type="ORF">J40TS1_41560</name>
</gene>
<dbReference type="GO" id="GO:0006352">
    <property type="term" value="P:DNA-templated transcription initiation"/>
    <property type="evidence" value="ECO:0007669"/>
    <property type="project" value="InterPro"/>
</dbReference>
<dbReference type="AlphaFoldDB" id="A0A919YUT3"/>
<dbReference type="InterPro" id="IPR014284">
    <property type="entry name" value="RNA_pol_sigma-70_dom"/>
</dbReference>
<dbReference type="RefSeq" id="WP_246563823.1">
    <property type="nucleotide sequence ID" value="NZ_BOSE01000009.1"/>
</dbReference>
<dbReference type="InterPro" id="IPR036388">
    <property type="entry name" value="WH-like_DNA-bd_sf"/>
</dbReference>
<evidence type="ECO:0000256" key="4">
    <source>
        <dbReference type="ARBA" id="ARBA00023163"/>
    </source>
</evidence>
<dbReference type="SUPFAM" id="SSF88659">
    <property type="entry name" value="Sigma3 and sigma4 domains of RNA polymerase sigma factors"/>
    <property type="match status" value="1"/>
</dbReference>
<evidence type="ECO:0000256" key="2">
    <source>
        <dbReference type="ARBA" id="ARBA00023015"/>
    </source>
</evidence>
<dbReference type="InterPro" id="IPR013324">
    <property type="entry name" value="RNA_pol_sigma_r3/r4-like"/>
</dbReference>
<evidence type="ECO:0000259" key="6">
    <source>
        <dbReference type="Pfam" id="PF08281"/>
    </source>
</evidence>
<evidence type="ECO:0000256" key="1">
    <source>
        <dbReference type="ARBA" id="ARBA00010641"/>
    </source>
</evidence>
<dbReference type="Pfam" id="PF04542">
    <property type="entry name" value="Sigma70_r2"/>
    <property type="match status" value="1"/>
</dbReference>
<feature type="domain" description="RNA polymerase sigma-70 region 2" evidence="5">
    <location>
        <begin position="19"/>
        <end position="80"/>
    </location>
</feature>